<keyword evidence="2" id="KW-1185">Reference proteome</keyword>
<evidence type="ECO:0000313" key="2">
    <source>
        <dbReference type="Proteomes" id="UP001598019"/>
    </source>
</evidence>
<dbReference type="RefSeq" id="WP_377980728.1">
    <property type="nucleotide sequence ID" value="NZ_JBBKXX010000002.1"/>
</dbReference>
<dbReference type="EMBL" id="JBBKXX010000002">
    <property type="protein sequence ID" value="MFD3408332.1"/>
    <property type="molecule type" value="Genomic_DNA"/>
</dbReference>
<dbReference type="Proteomes" id="UP001598019">
    <property type="component" value="Unassembled WGS sequence"/>
</dbReference>
<organism evidence="1 2">
    <name type="scientific">Aquirufa esocilacus</name>
    <dbReference type="NCBI Taxonomy" id="3096513"/>
    <lineage>
        <taxon>Bacteria</taxon>
        <taxon>Pseudomonadati</taxon>
        <taxon>Bacteroidota</taxon>
        <taxon>Cytophagia</taxon>
        <taxon>Cytophagales</taxon>
        <taxon>Flectobacillaceae</taxon>
        <taxon>Aquirufa</taxon>
    </lineage>
</organism>
<name>A0ABW6DKE5_9BACT</name>
<dbReference type="Gene3D" id="3.10.450.620">
    <property type="entry name" value="JHP933, nucleotidyltransferase-like core domain"/>
    <property type="match status" value="1"/>
</dbReference>
<sequence length="349" mass="40441">MKWFKLAIEDRRIILQQASALSRINEKALEKDLWVTMVLEAVFKTKFATQLHFKGGTSLSKAWQIIERFSEDIDLSIDRSFYGFGEDLSYSQIKKLKRISSEFVSSDFREELEKTLIEMEVPAALFTCKATPIPEIRKDTVDPQEIVIEYVSILDNVEYLPDTIKVEVSARSIKEGTQMRPLTSLVGSLLPQLDLGDPFQVRSIEPTITLLEKVFLLHEEFTKNASEIRHLRMSRHLYDLFLLSESIYAEIALNDTSLYNRIIAHRQHYIRQTGIDYKNHGKQSISFLPPNPILERYEEDYEKMKLNMIYGKAPAFEDLIQKLRVLQDKFRITTNSPSSTPSDSPRKPL</sequence>
<accession>A0ABW6DKE5</accession>
<dbReference type="GO" id="GO:0016740">
    <property type="term" value="F:transferase activity"/>
    <property type="evidence" value="ECO:0007669"/>
    <property type="project" value="UniProtKB-KW"/>
</dbReference>
<reference evidence="1 2" key="1">
    <citation type="submission" date="2024-03" db="EMBL/GenBank/DDBJ databases">
        <title>Aquirufa genome sequencing.</title>
        <authorList>
            <person name="Pitt A."/>
            <person name="Hahn M.W."/>
        </authorList>
    </citation>
    <scope>NUCLEOTIDE SEQUENCE [LARGE SCALE GENOMIC DNA]</scope>
    <source>
        <strain evidence="1 2">HETE-83D</strain>
    </source>
</reference>
<dbReference type="Pfam" id="PF08843">
    <property type="entry name" value="AbiEii"/>
    <property type="match status" value="1"/>
</dbReference>
<evidence type="ECO:0000313" key="1">
    <source>
        <dbReference type="EMBL" id="MFD3408332.1"/>
    </source>
</evidence>
<keyword evidence="1" id="KW-0808">Transferase</keyword>
<proteinExistence type="predicted"/>
<comment type="caution">
    <text evidence="1">The sequence shown here is derived from an EMBL/GenBank/DDBJ whole genome shotgun (WGS) entry which is preliminary data.</text>
</comment>
<gene>
    <name evidence="1" type="ORF">SKC37_06675</name>
</gene>
<protein>
    <submittedName>
        <fullName evidence="1">Nucleotidyl transferase AbiEii/AbiGii toxin family protein</fullName>
    </submittedName>
</protein>
<dbReference type="InterPro" id="IPR014942">
    <property type="entry name" value="AbiEii"/>
</dbReference>